<dbReference type="Proteomes" id="UP000287547">
    <property type="component" value="Unassembled WGS sequence"/>
</dbReference>
<dbReference type="Pfam" id="PF04075">
    <property type="entry name" value="F420H2_quin_red"/>
    <property type="match status" value="1"/>
</dbReference>
<dbReference type="InterPro" id="IPR012349">
    <property type="entry name" value="Split_barrel_FMN-bd"/>
</dbReference>
<reference evidence="1 2" key="1">
    <citation type="submission" date="2018-05" db="EMBL/GenBank/DDBJ databases">
        <title>Evolution of GPA BGCs.</title>
        <authorList>
            <person name="Waglechner N."/>
            <person name="Wright G.D."/>
        </authorList>
    </citation>
    <scope>NUCLEOTIDE SEQUENCE [LARGE SCALE GENOMIC DNA]</scope>
    <source>
        <strain evidence="1 2">A82846</strain>
    </source>
</reference>
<protein>
    <submittedName>
        <fullName evidence="1">Nitroreductase family deazaflavin-dependent oxidoreductase</fullName>
    </submittedName>
</protein>
<name>A0A428ZIM8_KIBAR</name>
<dbReference type="OrthoDB" id="5186446at2"/>
<proteinExistence type="predicted"/>
<accession>A0A428ZIM8</accession>
<dbReference type="EMBL" id="QHKI01000005">
    <property type="protein sequence ID" value="RSM87917.1"/>
    <property type="molecule type" value="Genomic_DNA"/>
</dbReference>
<organism evidence="1 2">
    <name type="scientific">Kibdelosporangium aridum</name>
    <dbReference type="NCBI Taxonomy" id="2030"/>
    <lineage>
        <taxon>Bacteria</taxon>
        <taxon>Bacillati</taxon>
        <taxon>Actinomycetota</taxon>
        <taxon>Actinomycetes</taxon>
        <taxon>Pseudonocardiales</taxon>
        <taxon>Pseudonocardiaceae</taxon>
        <taxon>Kibdelosporangium</taxon>
    </lineage>
</organism>
<dbReference type="AlphaFoldDB" id="A0A428ZIM8"/>
<dbReference type="GO" id="GO:0016491">
    <property type="term" value="F:oxidoreductase activity"/>
    <property type="evidence" value="ECO:0007669"/>
    <property type="project" value="InterPro"/>
</dbReference>
<sequence>MADSCKPTGCAGSGGGRVARKYKYGLVRKVGNTVIGALLRAGLAPRSYVLLTTAGRRTGLPRTTPIRLLKFDGKEWLVAPYGVVVWVHNARAAGKVELRHGRSTRTVSVFECGADESAPVLREYIRKEPITRPYFDAKRGDPARAFAAEASAHPVFRLADPPNPS</sequence>
<comment type="caution">
    <text evidence="1">The sequence shown here is derived from an EMBL/GenBank/DDBJ whole genome shotgun (WGS) entry which is preliminary data.</text>
</comment>
<dbReference type="NCBIfam" id="TIGR00026">
    <property type="entry name" value="hi_GC_TIGR00026"/>
    <property type="match status" value="1"/>
</dbReference>
<evidence type="ECO:0000313" key="1">
    <source>
        <dbReference type="EMBL" id="RSM87917.1"/>
    </source>
</evidence>
<evidence type="ECO:0000313" key="2">
    <source>
        <dbReference type="Proteomes" id="UP000287547"/>
    </source>
</evidence>
<gene>
    <name evidence="1" type="ORF">DMH04_09345</name>
</gene>
<dbReference type="InterPro" id="IPR004378">
    <property type="entry name" value="F420H2_quin_Rdtase"/>
</dbReference>
<dbReference type="Gene3D" id="2.30.110.10">
    <property type="entry name" value="Electron Transport, Fmn-binding Protein, Chain A"/>
    <property type="match status" value="1"/>
</dbReference>